<keyword evidence="11" id="KW-1185">Reference proteome</keyword>
<protein>
    <recommendedName>
        <fullName evidence="9">RanBD1 domain-containing protein</fullName>
    </recommendedName>
</protein>
<keyword evidence="2" id="KW-0813">Transport</keyword>
<evidence type="ECO:0000256" key="1">
    <source>
        <dbReference type="ARBA" id="ARBA00004567"/>
    </source>
</evidence>
<evidence type="ECO:0000256" key="8">
    <source>
        <dbReference type="SAM" id="MobiDB-lite"/>
    </source>
</evidence>
<dbReference type="HOGENOM" id="CLU_027517_0_0_1"/>
<accession>A0A067LVW0</accession>
<dbReference type="Gene3D" id="2.30.29.30">
    <property type="entry name" value="Pleckstrin-homology domain (PH domain)/Phosphotyrosine-binding domain (PTB)"/>
    <property type="match status" value="1"/>
</dbReference>
<evidence type="ECO:0000313" key="11">
    <source>
        <dbReference type="Proteomes" id="UP000027195"/>
    </source>
</evidence>
<feature type="region of interest" description="Disordered" evidence="8">
    <location>
        <begin position="263"/>
        <end position="548"/>
    </location>
</feature>
<feature type="domain" description="RanBD1" evidence="9">
    <location>
        <begin position="540"/>
        <end position="609"/>
    </location>
</feature>
<dbReference type="Proteomes" id="UP000027195">
    <property type="component" value="Unassembled WGS sequence"/>
</dbReference>
<proteinExistence type="predicted"/>
<organism evidence="10 11">
    <name type="scientific">Botryobasidium botryosum (strain FD-172 SS1)</name>
    <dbReference type="NCBI Taxonomy" id="930990"/>
    <lineage>
        <taxon>Eukaryota</taxon>
        <taxon>Fungi</taxon>
        <taxon>Dikarya</taxon>
        <taxon>Basidiomycota</taxon>
        <taxon>Agaricomycotina</taxon>
        <taxon>Agaricomycetes</taxon>
        <taxon>Cantharellales</taxon>
        <taxon>Botryobasidiaceae</taxon>
        <taxon>Botryobasidium</taxon>
    </lineage>
</organism>
<dbReference type="STRING" id="930990.A0A067LVW0"/>
<dbReference type="PANTHER" id="PTHR38697:SF1">
    <property type="entry name" value="NUCLEAR PORE COMPLEX PROTEIN SIMILAR TO S. CEREVISIAE NUP2 (EUROFUNG)"/>
    <property type="match status" value="1"/>
</dbReference>
<sequence length="654" mass="66769">MAKRVAENQITKDDDDDDIEEVGSGSFRMADEKVIATRQLKGLPKRRGLGAPSDSPQAAAPGPSVKKPGFAGFGGFGASSSFSFSAPAPSSAVPSSLSSSTSSTSASSGKPTSSALFPSSSSPFGGSATPAAAPPKQTAPTPQSQAEDTKALEYYKSLRGLNTSLVALIQNATEQDAFADLGKILNGALDSYNKHRTKIQTDFDGKKEAAPIAPASIPPAASVSAPPSAPSVPSFPTFAPPTGGFAFGGQIVSAPAPTTTTSTLTLPPFVPPGASTGTIVTSKSDKEAGRPKSTAEAPKFSFSLFGQPSSAPPVTPTETAPSSPLVPPPTPHKPGPSSSTLPFSLTPSVTTPTESSETPDNAGAKPALSFGQLKNPFTSVPPSSTPTPSPFGNPTGASTTSSSLFGSSSTTSPFGFSSAPSAGASPFGMPPANKDNATTTPNRASFSFSKPSAAPIGFGSAFGTTGFAKTSPGSLGNPVGFSFGSPPKDTSATPAATATSSFPQPSFFSQPSTSSNDASAGEAREGSPEPGVRGDAEGEGEEDEEVVHSVKCKVHKLTTKRDGEKEWSDMGVGYLKVKKNKLTGKYRLLCRSEASARVTINFALFSTFSSSIDKKTLVFLGFEGTEPTPFRCRTSTLDQVQGMKQKIDEVIASL</sequence>
<dbReference type="Pfam" id="PF08911">
    <property type="entry name" value="NUP50"/>
    <property type="match status" value="1"/>
</dbReference>
<dbReference type="InterPro" id="IPR053074">
    <property type="entry name" value="NPC_Nucleoporin"/>
</dbReference>
<dbReference type="PANTHER" id="PTHR38697">
    <property type="entry name" value="NUCLEAR PORE COMPLEX PROTEIN SIMILAR TO S. CEREVISIAE NUP2 (EUROFUNG)"/>
    <property type="match status" value="1"/>
</dbReference>
<keyword evidence="4" id="KW-0653">Protein transport</keyword>
<name>A0A067LVW0_BOTB1</name>
<dbReference type="OrthoDB" id="185618at2759"/>
<feature type="compositionally biased region" description="Low complexity" evidence="8">
    <location>
        <begin position="83"/>
        <end position="146"/>
    </location>
</feature>
<dbReference type="GO" id="GO:0005643">
    <property type="term" value="C:nuclear pore"/>
    <property type="evidence" value="ECO:0007669"/>
    <property type="project" value="UniProtKB-SubCell"/>
</dbReference>
<feature type="compositionally biased region" description="Low complexity" evidence="8">
    <location>
        <begin position="485"/>
        <end position="515"/>
    </location>
</feature>
<feature type="region of interest" description="Disordered" evidence="8">
    <location>
        <begin position="1"/>
        <end position="70"/>
    </location>
</feature>
<dbReference type="CDD" id="cd13170">
    <property type="entry name" value="RanBD_NUP50"/>
    <property type="match status" value="1"/>
</dbReference>
<reference evidence="11" key="1">
    <citation type="journal article" date="2014" name="Proc. Natl. Acad. Sci. U.S.A.">
        <title>Extensive sampling of basidiomycete genomes demonstrates inadequacy of the white-rot/brown-rot paradigm for wood decay fungi.</title>
        <authorList>
            <person name="Riley R."/>
            <person name="Salamov A.A."/>
            <person name="Brown D.W."/>
            <person name="Nagy L.G."/>
            <person name="Floudas D."/>
            <person name="Held B.W."/>
            <person name="Levasseur A."/>
            <person name="Lombard V."/>
            <person name="Morin E."/>
            <person name="Otillar R."/>
            <person name="Lindquist E.A."/>
            <person name="Sun H."/>
            <person name="LaButti K.M."/>
            <person name="Schmutz J."/>
            <person name="Jabbour D."/>
            <person name="Luo H."/>
            <person name="Baker S.E."/>
            <person name="Pisabarro A.G."/>
            <person name="Walton J.D."/>
            <person name="Blanchette R.A."/>
            <person name="Henrissat B."/>
            <person name="Martin F."/>
            <person name="Cullen D."/>
            <person name="Hibbett D.S."/>
            <person name="Grigoriev I.V."/>
        </authorList>
    </citation>
    <scope>NUCLEOTIDE SEQUENCE [LARGE SCALE GENOMIC DNA]</scope>
    <source>
        <strain evidence="11">FD-172 SS1</strain>
    </source>
</reference>
<evidence type="ECO:0000313" key="10">
    <source>
        <dbReference type="EMBL" id="KDQ07493.1"/>
    </source>
</evidence>
<keyword evidence="3" id="KW-0509">mRNA transport</keyword>
<evidence type="ECO:0000256" key="4">
    <source>
        <dbReference type="ARBA" id="ARBA00022927"/>
    </source>
</evidence>
<dbReference type="InterPro" id="IPR015007">
    <property type="entry name" value="NUP2/50/61"/>
</dbReference>
<feature type="compositionally biased region" description="Low complexity" evidence="8">
    <location>
        <begin position="335"/>
        <end position="359"/>
    </location>
</feature>
<dbReference type="InterPro" id="IPR011993">
    <property type="entry name" value="PH-like_dom_sf"/>
</dbReference>
<evidence type="ECO:0000256" key="7">
    <source>
        <dbReference type="ARBA" id="ARBA00023242"/>
    </source>
</evidence>
<keyword evidence="7" id="KW-0539">Nucleus</keyword>
<keyword evidence="5" id="KW-0811">Translocation</keyword>
<comment type="subcellular location">
    <subcellularLocation>
        <location evidence="1">Nucleus</location>
        <location evidence="1">Nuclear pore complex</location>
    </subcellularLocation>
</comment>
<feature type="compositionally biased region" description="Basic and acidic residues" evidence="8">
    <location>
        <begin position="522"/>
        <end position="536"/>
    </location>
</feature>
<feature type="region of interest" description="Disordered" evidence="8">
    <location>
        <begin position="83"/>
        <end position="148"/>
    </location>
</feature>
<gene>
    <name evidence="10" type="ORF">BOTBODRAFT_38793</name>
</gene>
<dbReference type="GO" id="GO:0015031">
    <property type="term" value="P:protein transport"/>
    <property type="evidence" value="ECO:0007669"/>
    <property type="project" value="UniProtKB-KW"/>
</dbReference>
<feature type="compositionally biased region" description="Pro residues" evidence="8">
    <location>
        <begin position="324"/>
        <end position="334"/>
    </location>
</feature>
<dbReference type="EMBL" id="KL198106">
    <property type="protein sequence ID" value="KDQ07493.1"/>
    <property type="molecule type" value="Genomic_DNA"/>
</dbReference>
<keyword evidence="6" id="KW-0906">Nuclear pore complex</keyword>
<dbReference type="InParanoid" id="A0A067LVW0"/>
<evidence type="ECO:0000256" key="6">
    <source>
        <dbReference type="ARBA" id="ARBA00023132"/>
    </source>
</evidence>
<dbReference type="GO" id="GO:0051028">
    <property type="term" value="P:mRNA transport"/>
    <property type="evidence" value="ECO:0007669"/>
    <property type="project" value="UniProtKB-KW"/>
</dbReference>
<feature type="compositionally biased region" description="Low complexity" evidence="8">
    <location>
        <begin position="444"/>
        <end position="468"/>
    </location>
</feature>
<evidence type="ECO:0000256" key="5">
    <source>
        <dbReference type="ARBA" id="ARBA00023010"/>
    </source>
</evidence>
<dbReference type="InterPro" id="IPR000156">
    <property type="entry name" value="Ran_bind_dom"/>
</dbReference>
<evidence type="ECO:0000256" key="3">
    <source>
        <dbReference type="ARBA" id="ARBA00022816"/>
    </source>
</evidence>
<feature type="compositionally biased region" description="Basic and acidic residues" evidence="8">
    <location>
        <begin position="1"/>
        <end position="12"/>
    </location>
</feature>
<dbReference type="Pfam" id="PF00638">
    <property type="entry name" value="Ran_BP1"/>
    <property type="match status" value="1"/>
</dbReference>
<dbReference type="AlphaFoldDB" id="A0A067LVW0"/>
<evidence type="ECO:0000256" key="2">
    <source>
        <dbReference type="ARBA" id="ARBA00022448"/>
    </source>
</evidence>
<dbReference type="PROSITE" id="PS50196">
    <property type="entry name" value="RANBD1"/>
    <property type="match status" value="1"/>
</dbReference>
<dbReference type="SMART" id="SM00160">
    <property type="entry name" value="RanBD"/>
    <property type="match status" value="1"/>
</dbReference>
<dbReference type="SUPFAM" id="SSF50729">
    <property type="entry name" value="PH domain-like"/>
    <property type="match status" value="1"/>
</dbReference>
<feature type="compositionally biased region" description="Low complexity" evidence="8">
    <location>
        <begin position="392"/>
        <end position="432"/>
    </location>
</feature>
<evidence type="ECO:0000259" key="9">
    <source>
        <dbReference type="PROSITE" id="PS50196"/>
    </source>
</evidence>